<dbReference type="PROSITE" id="PS50931">
    <property type="entry name" value="HTH_LYSR"/>
    <property type="match status" value="1"/>
</dbReference>
<dbReference type="CDD" id="cd08434">
    <property type="entry name" value="PBP2_GltC_like"/>
    <property type="match status" value="1"/>
</dbReference>
<dbReference type="GO" id="GO:0005829">
    <property type="term" value="C:cytosol"/>
    <property type="evidence" value="ECO:0007669"/>
    <property type="project" value="TreeGrafter"/>
</dbReference>
<dbReference type="PRINTS" id="PR00039">
    <property type="entry name" value="HTHLYSR"/>
</dbReference>
<dbReference type="PANTHER" id="PTHR30419">
    <property type="entry name" value="HTH-TYPE TRANSCRIPTIONAL REGULATOR YBHD"/>
    <property type="match status" value="1"/>
</dbReference>
<reference evidence="6 7" key="1">
    <citation type="submission" date="2018-06" db="EMBL/GenBank/DDBJ databases">
        <title>Genomic Encyclopedia of Archaeal and Bacterial Type Strains, Phase II (KMG-II): from individual species to whole genera.</title>
        <authorList>
            <person name="Goeker M."/>
        </authorList>
    </citation>
    <scope>NUCLEOTIDE SEQUENCE [LARGE SCALE GENOMIC DNA]</scope>
    <source>
        <strain evidence="6 7">ATCC BAA-1881</strain>
    </source>
</reference>
<keyword evidence="2" id="KW-0805">Transcription regulation</keyword>
<sequence length="297" mass="33594">MDFQQLKYFQSVARLEHMTRAAQELYVAQPSLSRAIARLEEELGAPLFDRQGRHIRLNILGKTFLQHVEKAFAELEKGQREVADLAGIERGQIGVAVLYTVGAQLLPELLHAFRKEHPGVRFQLYQNAAHIMAGQLEQGEIDMCITSPRPERSDIAWTPLMTEEIVLIVPPDHRLANRESVGLHEVSGEDFIAMKRSHGLREMTDQFCRQAGFQPRITFEGDELAIVRGLVAAGLGIAMIPALALRGIPEPAMIPLHISDIPCQRTIGLAWMQDRYQTTAMRIFHDFVISYFEHIRP</sequence>
<dbReference type="GO" id="GO:0003677">
    <property type="term" value="F:DNA binding"/>
    <property type="evidence" value="ECO:0007669"/>
    <property type="project" value="UniProtKB-KW"/>
</dbReference>
<dbReference type="GO" id="GO:0003700">
    <property type="term" value="F:DNA-binding transcription factor activity"/>
    <property type="evidence" value="ECO:0007669"/>
    <property type="project" value="InterPro"/>
</dbReference>
<keyword evidence="7" id="KW-1185">Reference proteome</keyword>
<name>A0A326U7C4_THEHA</name>
<dbReference type="InterPro" id="IPR036390">
    <property type="entry name" value="WH_DNA-bd_sf"/>
</dbReference>
<dbReference type="AlphaFoldDB" id="A0A326U7C4"/>
<keyword evidence="4" id="KW-0804">Transcription</keyword>
<dbReference type="EMBL" id="QKUF01000006">
    <property type="protein sequence ID" value="PZW31079.1"/>
    <property type="molecule type" value="Genomic_DNA"/>
</dbReference>
<dbReference type="InterPro" id="IPR005119">
    <property type="entry name" value="LysR_subst-bd"/>
</dbReference>
<evidence type="ECO:0000256" key="1">
    <source>
        <dbReference type="ARBA" id="ARBA00009437"/>
    </source>
</evidence>
<evidence type="ECO:0000256" key="3">
    <source>
        <dbReference type="ARBA" id="ARBA00023125"/>
    </source>
</evidence>
<dbReference type="Gene3D" id="1.10.10.10">
    <property type="entry name" value="Winged helix-like DNA-binding domain superfamily/Winged helix DNA-binding domain"/>
    <property type="match status" value="1"/>
</dbReference>
<gene>
    <name evidence="6" type="ORF">EI42_02176</name>
</gene>
<dbReference type="SUPFAM" id="SSF53850">
    <property type="entry name" value="Periplasmic binding protein-like II"/>
    <property type="match status" value="1"/>
</dbReference>
<organism evidence="6 7">
    <name type="scientific">Thermosporothrix hazakensis</name>
    <dbReference type="NCBI Taxonomy" id="644383"/>
    <lineage>
        <taxon>Bacteria</taxon>
        <taxon>Bacillati</taxon>
        <taxon>Chloroflexota</taxon>
        <taxon>Ktedonobacteria</taxon>
        <taxon>Ktedonobacterales</taxon>
        <taxon>Thermosporotrichaceae</taxon>
        <taxon>Thermosporothrix</taxon>
    </lineage>
</organism>
<dbReference type="Gene3D" id="3.40.190.290">
    <property type="match status" value="1"/>
</dbReference>
<evidence type="ECO:0000313" key="7">
    <source>
        <dbReference type="Proteomes" id="UP000248806"/>
    </source>
</evidence>
<dbReference type="OrthoDB" id="9803714at2"/>
<dbReference type="Proteomes" id="UP000248806">
    <property type="component" value="Unassembled WGS sequence"/>
</dbReference>
<dbReference type="InterPro" id="IPR050950">
    <property type="entry name" value="HTH-type_LysR_regulators"/>
</dbReference>
<evidence type="ECO:0000259" key="5">
    <source>
        <dbReference type="PROSITE" id="PS50931"/>
    </source>
</evidence>
<accession>A0A326U7C4</accession>
<dbReference type="PANTHER" id="PTHR30419:SF28">
    <property type="entry name" value="HTH-TYPE TRANSCRIPTIONAL REGULATOR BSDA"/>
    <property type="match status" value="1"/>
</dbReference>
<dbReference type="RefSeq" id="WP_111321734.1">
    <property type="nucleotide sequence ID" value="NZ_BIFX01000003.1"/>
</dbReference>
<dbReference type="Pfam" id="PF00126">
    <property type="entry name" value="HTH_1"/>
    <property type="match status" value="1"/>
</dbReference>
<evidence type="ECO:0000256" key="4">
    <source>
        <dbReference type="ARBA" id="ARBA00023163"/>
    </source>
</evidence>
<dbReference type="SUPFAM" id="SSF46785">
    <property type="entry name" value="Winged helix' DNA-binding domain"/>
    <property type="match status" value="1"/>
</dbReference>
<dbReference type="InterPro" id="IPR000847">
    <property type="entry name" value="LysR_HTH_N"/>
</dbReference>
<comment type="caution">
    <text evidence="6">The sequence shown here is derived from an EMBL/GenBank/DDBJ whole genome shotgun (WGS) entry which is preliminary data.</text>
</comment>
<proteinExistence type="inferred from homology"/>
<dbReference type="Pfam" id="PF03466">
    <property type="entry name" value="LysR_substrate"/>
    <property type="match status" value="1"/>
</dbReference>
<comment type="similarity">
    <text evidence="1">Belongs to the LysR transcriptional regulatory family.</text>
</comment>
<evidence type="ECO:0000256" key="2">
    <source>
        <dbReference type="ARBA" id="ARBA00023015"/>
    </source>
</evidence>
<feature type="domain" description="HTH lysR-type" evidence="5">
    <location>
        <begin position="1"/>
        <end position="58"/>
    </location>
</feature>
<evidence type="ECO:0000313" key="6">
    <source>
        <dbReference type="EMBL" id="PZW31079.1"/>
    </source>
</evidence>
<dbReference type="FunFam" id="1.10.10.10:FF:000001">
    <property type="entry name" value="LysR family transcriptional regulator"/>
    <property type="match status" value="1"/>
</dbReference>
<keyword evidence="3 6" id="KW-0238">DNA-binding</keyword>
<dbReference type="InterPro" id="IPR036388">
    <property type="entry name" value="WH-like_DNA-bd_sf"/>
</dbReference>
<protein>
    <submittedName>
        <fullName evidence="6">DNA-binding transcriptional LysR family regulator</fullName>
    </submittedName>
</protein>